<keyword evidence="1" id="KW-1133">Transmembrane helix</keyword>
<feature type="transmembrane region" description="Helical" evidence="1">
    <location>
        <begin position="629"/>
        <end position="651"/>
    </location>
</feature>
<reference evidence="3 4" key="1">
    <citation type="journal article" date="2019" name="Emerg. Microbes Infect.">
        <title>Comprehensive subspecies identification of 175 nontuberculous mycobacteria species based on 7547 genomic profiles.</title>
        <authorList>
            <person name="Matsumoto Y."/>
            <person name="Kinjo T."/>
            <person name="Motooka D."/>
            <person name="Nabeya D."/>
            <person name="Jung N."/>
            <person name="Uechi K."/>
            <person name="Horii T."/>
            <person name="Iida T."/>
            <person name="Fujita J."/>
            <person name="Nakamura S."/>
        </authorList>
    </citation>
    <scope>NUCLEOTIDE SEQUENCE [LARGE SCALE GENOMIC DNA]</scope>
    <source>
        <strain evidence="3 4">JCM 12603</strain>
    </source>
</reference>
<dbReference type="EMBL" id="AP022570">
    <property type="protein sequence ID" value="BBX50959.1"/>
    <property type="molecule type" value="Genomic_DNA"/>
</dbReference>
<organism evidence="3 4">
    <name type="scientific">Mycolicibacterium poriferae</name>
    <dbReference type="NCBI Taxonomy" id="39694"/>
    <lineage>
        <taxon>Bacteria</taxon>
        <taxon>Bacillati</taxon>
        <taxon>Actinomycetota</taxon>
        <taxon>Actinomycetes</taxon>
        <taxon>Mycobacteriales</taxon>
        <taxon>Mycobacteriaceae</taxon>
        <taxon>Mycolicibacterium</taxon>
    </lineage>
</organism>
<name>A0A6N4V975_9MYCO</name>
<evidence type="ECO:0008006" key="5">
    <source>
        <dbReference type="Google" id="ProtNLM"/>
    </source>
</evidence>
<sequence length="671" mass="69019">MSGKFIGHALVCALLLVLLSTVAGSVVGPAIAQPGDAELTDPPAGSGEASTTLAWPSVGVNPSLDLYPDSTSRVSVPLPAGLTAARLQGLILTPMNIAAGYLEISDGDGRLVTTVDLPPAASGGATTPFDVDISAVRADASSVDLAFTVRALDGADRVCGPVQRLRLTDLATVFTGAQPPITSIADFFSPVLERVTIYAPADAGAAEQQAVLGLTSTLARLYNPLPLDIAVVSQPRGALPPPGGGLTRAIVVEAGPPGLSVENAGTPDAYLRVSGEGDGLSNQLSLLVTQLQPVAQATTASVEQAGADAGLDGDTLTFSQLKVREAETDVIRTGSLRVSIDRTTMGARFDGVQVHLLADYTPVPDGDAASVVIRSQDIVVYRSSLDGSGVLDATFNLDSQMLDQQWITLDLALTYTPDQTCGPLITPIAFQIDPRSTLTLHRGGPPLGGFTAFPYEFSPNFVVALDGSGPDQLSYAARVVAAIARLTRAELMPQVVDLQAAAEADTGALIVANAEAVRQTPLNPPVAGDGSIVNFALPTELRVDIDGGLGSIQAFADPPRNRSVVLVTTTGDWALVDPLFGRIDGVDGDWSQLTGDVLAAGVGGNPTNVAIRPAADIFEPAQPDTSNPWLAAGIVGGVLALIAALVAALLMRRRGSRGSLRSDGAHSADNQ</sequence>
<dbReference type="KEGG" id="mpof:MPOR_19850"/>
<keyword evidence="1" id="KW-0472">Membrane</keyword>
<evidence type="ECO:0000313" key="3">
    <source>
        <dbReference type="EMBL" id="BBX50959.1"/>
    </source>
</evidence>
<evidence type="ECO:0000256" key="2">
    <source>
        <dbReference type="SAM" id="SignalP"/>
    </source>
</evidence>
<keyword evidence="4" id="KW-1185">Reference proteome</keyword>
<accession>A0A6N4V975</accession>
<dbReference type="Proteomes" id="UP000466785">
    <property type="component" value="Chromosome"/>
</dbReference>
<evidence type="ECO:0000256" key="1">
    <source>
        <dbReference type="SAM" id="Phobius"/>
    </source>
</evidence>
<gene>
    <name evidence="3" type="ORF">MPOR_19850</name>
</gene>
<keyword evidence="1" id="KW-0812">Transmembrane</keyword>
<proteinExistence type="predicted"/>
<protein>
    <recommendedName>
        <fullName evidence="5">Cellulose biosynthesis cyclic di-GMP-binding regulatory protein BcsB</fullName>
    </recommendedName>
</protein>
<keyword evidence="2" id="KW-0732">Signal</keyword>
<feature type="signal peptide" evidence="2">
    <location>
        <begin position="1"/>
        <end position="32"/>
    </location>
</feature>
<dbReference type="Gene3D" id="2.60.120.260">
    <property type="entry name" value="Galactose-binding domain-like"/>
    <property type="match status" value="1"/>
</dbReference>
<dbReference type="RefSeq" id="WP_163673438.1">
    <property type="nucleotide sequence ID" value="NZ_AP022570.1"/>
</dbReference>
<feature type="chain" id="PRO_5026990199" description="Cellulose biosynthesis cyclic di-GMP-binding regulatory protein BcsB" evidence="2">
    <location>
        <begin position="33"/>
        <end position="671"/>
    </location>
</feature>
<dbReference type="AlphaFoldDB" id="A0A6N4V975"/>
<evidence type="ECO:0000313" key="4">
    <source>
        <dbReference type="Proteomes" id="UP000466785"/>
    </source>
</evidence>